<dbReference type="InterPro" id="IPR005828">
    <property type="entry name" value="MFS_sugar_transport-like"/>
</dbReference>
<keyword evidence="8" id="KW-1185">Reference proteome</keyword>
<dbReference type="Gene3D" id="1.20.1250.20">
    <property type="entry name" value="MFS general substrate transporter like domains"/>
    <property type="match status" value="2"/>
</dbReference>
<feature type="transmembrane region" description="Helical" evidence="5">
    <location>
        <begin position="180"/>
        <end position="203"/>
    </location>
</feature>
<evidence type="ECO:0000256" key="5">
    <source>
        <dbReference type="SAM" id="Phobius"/>
    </source>
</evidence>
<feature type="transmembrane region" description="Helical" evidence="5">
    <location>
        <begin position="97"/>
        <end position="115"/>
    </location>
</feature>
<dbReference type="PANTHER" id="PTHR23521:SF3">
    <property type="entry name" value="MFS TRANSPORTER"/>
    <property type="match status" value="1"/>
</dbReference>
<dbReference type="CDD" id="cd17477">
    <property type="entry name" value="MFS_YcaD_like"/>
    <property type="match status" value="1"/>
</dbReference>
<comment type="subcellular location">
    <subcellularLocation>
        <location evidence="1">Membrane</location>
    </subcellularLocation>
</comment>
<feature type="transmembrane region" description="Helical" evidence="5">
    <location>
        <begin position="289"/>
        <end position="307"/>
    </location>
</feature>
<dbReference type="InterPro" id="IPR047200">
    <property type="entry name" value="MFS_YcaD-like"/>
</dbReference>
<feature type="transmembrane region" description="Helical" evidence="5">
    <location>
        <begin position="256"/>
        <end position="277"/>
    </location>
</feature>
<keyword evidence="2 5" id="KW-0812">Transmembrane</keyword>
<name>A0ABT2WWN5_9RHOB</name>
<dbReference type="InterPro" id="IPR020846">
    <property type="entry name" value="MFS_dom"/>
</dbReference>
<evidence type="ECO:0000313" key="7">
    <source>
        <dbReference type="EMBL" id="MCU9840311.1"/>
    </source>
</evidence>
<keyword evidence="4 5" id="KW-0472">Membrane</keyword>
<evidence type="ECO:0000256" key="1">
    <source>
        <dbReference type="ARBA" id="ARBA00004370"/>
    </source>
</evidence>
<dbReference type="Proteomes" id="UP001321014">
    <property type="component" value="Unassembled WGS sequence"/>
</dbReference>
<dbReference type="EMBL" id="JAOVQN010000034">
    <property type="protein sequence ID" value="MCU9840311.1"/>
    <property type="molecule type" value="Genomic_DNA"/>
</dbReference>
<comment type="caution">
    <text evidence="7">The sequence shown here is derived from an EMBL/GenBank/DDBJ whole genome shotgun (WGS) entry which is preliminary data.</text>
</comment>
<dbReference type="Pfam" id="PF00083">
    <property type="entry name" value="Sugar_tr"/>
    <property type="match status" value="1"/>
</dbReference>
<feature type="transmembrane region" description="Helical" evidence="5">
    <location>
        <begin position="121"/>
        <end position="143"/>
    </location>
</feature>
<protein>
    <submittedName>
        <fullName evidence="7">MFS transporter</fullName>
    </submittedName>
</protein>
<dbReference type="SUPFAM" id="SSF103473">
    <property type="entry name" value="MFS general substrate transporter"/>
    <property type="match status" value="1"/>
</dbReference>
<accession>A0ABT2WWN5</accession>
<feature type="transmembrane region" description="Helical" evidence="5">
    <location>
        <begin position="24"/>
        <end position="45"/>
    </location>
</feature>
<dbReference type="PROSITE" id="PS50850">
    <property type="entry name" value="MFS"/>
    <property type="match status" value="1"/>
</dbReference>
<evidence type="ECO:0000256" key="4">
    <source>
        <dbReference type="ARBA" id="ARBA00023136"/>
    </source>
</evidence>
<keyword evidence="3 5" id="KW-1133">Transmembrane helix</keyword>
<evidence type="ECO:0000256" key="3">
    <source>
        <dbReference type="ARBA" id="ARBA00022989"/>
    </source>
</evidence>
<feature type="transmembrane region" description="Helical" evidence="5">
    <location>
        <begin position="347"/>
        <end position="369"/>
    </location>
</feature>
<proteinExistence type="predicted"/>
<dbReference type="InterPro" id="IPR011701">
    <property type="entry name" value="MFS"/>
</dbReference>
<evidence type="ECO:0000256" key="2">
    <source>
        <dbReference type="ARBA" id="ARBA00022692"/>
    </source>
</evidence>
<feature type="transmembrane region" description="Helical" evidence="5">
    <location>
        <begin position="224"/>
        <end position="250"/>
    </location>
</feature>
<dbReference type="Pfam" id="PF07690">
    <property type="entry name" value="MFS_1"/>
    <property type="match status" value="1"/>
</dbReference>
<feature type="transmembrane region" description="Helical" evidence="5">
    <location>
        <begin position="155"/>
        <end position="174"/>
    </location>
</feature>
<gene>
    <name evidence="7" type="ORF">OEZ49_21370</name>
</gene>
<feature type="transmembrane region" description="Helical" evidence="5">
    <location>
        <begin position="65"/>
        <end position="85"/>
    </location>
</feature>
<evidence type="ECO:0000259" key="6">
    <source>
        <dbReference type="PROSITE" id="PS50850"/>
    </source>
</evidence>
<feature type="transmembrane region" description="Helical" evidence="5">
    <location>
        <begin position="381"/>
        <end position="398"/>
    </location>
</feature>
<dbReference type="InterPro" id="IPR036259">
    <property type="entry name" value="MFS_trans_sf"/>
</dbReference>
<reference evidence="7 8" key="1">
    <citation type="submission" date="2022-10" db="EMBL/GenBank/DDBJ databases">
        <title>Ruegeria sp. nov., isolated from ocean surface water.</title>
        <authorList>
            <person name="He W."/>
            <person name="Wang L."/>
            <person name="Zhang D.-F."/>
        </authorList>
    </citation>
    <scope>NUCLEOTIDE SEQUENCE [LARGE SCALE GENOMIC DNA]</scope>
    <source>
        <strain evidence="7 8">WL0004</strain>
    </source>
</reference>
<feature type="transmembrane region" description="Helical" evidence="5">
    <location>
        <begin position="313"/>
        <end position="335"/>
    </location>
</feature>
<sequence>MDRPGPLRPFSLTAPPPFHRRSRFMLQVLSSAWALLLGIGFLMVGNGLQGTLLGVRGEIEGFSTFEMSLVMSAYFVGFLGGSRMAPEMIRRVGHVRVFAALASFISAVMIMYPALPDTYAWMLGRVIIGFCFSGVYVTAESWLNNAADNSNRGKALSLYMIVQVTGIIVAQGLIQVGDPGGYEAFIIASILVSISFGPILLSISPTPAFDSTKPMSLKALMKTSPLGCVGMLLLGGVFSAQFGMSAVYAAKVGLSLTQLSIFIATFYVGALFVQYPLGWLSDRMDRRVLILFVALIGGGGAMLGAIMGEKYELLLLAALIIGGLSNPLYSLLIAYTNDYLDYDDMPAASGGLVFINGLGAIAGPVTTGWMMSDGVFGPPGFFIFIAALMFATAAYAAYRATQRASTPIEETGSVAYMYPTASPVAVELAQEAAHEATQSGSESQ</sequence>
<organism evidence="7 8">
    <name type="scientific">Ruegeria marisflavi</name>
    <dbReference type="NCBI Taxonomy" id="2984152"/>
    <lineage>
        <taxon>Bacteria</taxon>
        <taxon>Pseudomonadati</taxon>
        <taxon>Pseudomonadota</taxon>
        <taxon>Alphaproteobacteria</taxon>
        <taxon>Rhodobacterales</taxon>
        <taxon>Roseobacteraceae</taxon>
        <taxon>Ruegeria</taxon>
    </lineage>
</organism>
<feature type="domain" description="Major facilitator superfamily (MFS) profile" evidence="6">
    <location>
        <begin position="26"/>
        <end position="404"/>
    </location>
</feature>
<evidence type="ECO:0000313" key="8">
    <source>
        <dbReference type="Proteomes" id="UP001321014"/>
    </source>
</evidence>
<dbReference type="PANTHER" id="PTHR23521">
    <property type="entry name" value="TRANSPORTER MFS SUPERFAMILY"/>
    <property type="match status" value="1"/>
</dbReference>